<dbReference type="PROSITE" id="PS51257">
    <property type="entry name" value="PROKAR_LIPOPROTEIN"/>
    <property type="match status" value="1"/>
</dbReference>
<gene>
    <name evidence="1" type="ORF">STURON_00965</name>
</gene>
<dbReference type="RefSeq" id="WP_075048772.1">
    <property type="nucleotide sequence ID" value="NZ_CP012328.1"/>
</dbReference>
<sequence length="300" mass="30731">MKKLLGILAATGLVATTGATVVSCGDKKADESSVKALGDIKGTDLTLAPSANDEAAAKTAAIAKIKSKLSVTVVEKTDVTFSDFKAAESAEKAGSIKVTAVESSKLVSGNVTFTLTFKAAEAKVDLSTVITEKALGAIDFKGEGIPLSDDILTAAVAKNNKLDKTQVEVDGITAEGANIKAKSDSTKYNVGTVAVTFTKQEAAKPTLSFNEGQESTLELTKSVSSKTITVKVANPASDQKITVKSGSADIVLGEVTGNDGAASYTFTVTASKNTTQGVVVTISYKNAEDLTLTVTASGFD</sequence>
<dbReference type="InterPro" id="IPR054816">
    <property type="entry name" value="Lipoprotein_mollicutes-type_CS"/>
</dbReference>
<keyword evidence="2" id="KW-1185">Reference proteome</keyword>
<dbReference type="Proteomes" id="UP000067243">
    <property type="component" value="Chromosome"/>
</dbReference>
<protein>
    <submittedName>
        <fullName evidence="1">Uncharacterized protein</fullName>
    </submittedName>
</protein>
<evidence type="ECO:0000313" key="1">
    <source>
        <dbReference type="EMBL" id="AKU80211.1"/>
    </source>
</evidence>
<proteinExistence type="predicted"/>
<dbReference type="InterPro" id="IPR007880">
    <property type="entry name" value="Spiralin"/>
</dbReference>
<dbReference type="NCBIfam" id="NF038029">
    <property type="entry name" value="LP_plasma"/>
    <property type="match status" value="1"/>
</dbReference>
<dbReference type="AlphaFoldDB" id="A0A0K1P7C9"/>
<accession>A0A0K1P7C9</accession>
<dbReference type="KEGG" id="stur:STURON_00965"/>
<dbReference type="NCBIfam" id="NF045726">
    <property type="entry name" value="XXplasma_LP"/>
    <property type="match status" value="1"/>
</dbReference>
<dbReference type="STRING" id="216946.STURO_v1c09600"/>
<evidence type="ECO:0000313" key="2">
    <source>
        <dbReference type="Proteomes" id="UP000067243"/>
    </source>
</evidence>
<organism evidence="1 2">
    <name type="scientific">Spiroplasma turonicum</name>
    <dbReference type="NCBI Taxonomy" id="216946"/>
    <lineage>
        <taxon>Bacteria</taxon>
        <taxon>Bacillati</taxon>
        <taxon>Mycoplasmatota</taxon>
        <taxon>Mollicutes</taxon>
        <taxon>Entomoplasmatales</taxon>
        <taxon>Spiroplasmataceae</taxon>
        <taxon>Spiroplasma</taxon>
    </lineage>
</organism>
<dbReference type="GO" id="GO:0016020">
    <property type="term" value="C:membrane"/>
    <property type="evidence" value="ECO:0007669"/>
    <property type="project" value="InterPro"/>
</dbReference>
<dbReference type="EMBL" id="CP012328">
    <property type="protein sequence ID" value="AKU80211.1"/>
    <property type="molecule type" value="Genomic_DNA"/>
</dbReference>
<dbReference type="PATRIC" id="fig|216946.3.peg.998"/>
<dbReference type="Pfam" id="PF05215">
    <property type="entry name" value="Spiralin"/>
    <property type="match status" value="1"/>
</dbReference>
<reference evidence="1 2" key="1">
    <citation type="journal article" date="2015" name="Genome Announc.">
        <title>Complete Genome Sequence of Spiroplasma turonicum Strain Tab4cT, a Parasite of a Horse Fly, Haematopota sp. (Diptera: Tabanidae).</title>
        <authorList>
            <person name="Davis R.E."/>
            <person name="Shao J."/>
            <person name="Zhao Y."/>
            <person name="Gasparich G.E."/>
            <person name="Gaynor B.J."/>
            <person name="Donofrio N."/>
        </authorList>
    </citation>
    <scope>NUCLEOTIDE SEQUENCE [LARGE SCALE GENOMIC DNA]</scope>
    <source>
        <strain evidence="1 2">Tab4c</strain>
    </source>
</reference>
<name>A0A0K1P7C9_9MOLU</name>
<dbReference type="OrthoDB" id="388967at2"/>